<organism evidence="1 2">
    <name type="scientific">Eretmocerus hayati</name>
    <dbReference type="NCBI Taxonomy" id="131215"/>
    <lineage>
        <taxon>Eukaryota</taxon>
        <taxon>Metazoa</taxon>
        <taxon>Ecdysozoa</taxon>
        <taxon>Arthropoda</taxon>
        <taxon>Hexapoda</taxon>
        <taxon>Insecta</taxon>
        <taxon>Pterygota</taxon>
        <taxon>Neoptera</taxon>
        <taxon>Endopterygota</taxon>
        <taxon>Hymenoptera</taxon>
        <taxon>Apocrita</taxon>
        <taxon>Proctotrupomorpha</taxon>
        <taxon>Chalcidoidea</taxon>
        <taxon>Aphelinidae</taxon>
        <taxon>Aphelininae</taxon>
        <taxon>Eretmocerus</taxon>
    </lineage>
</organism>
<proteinExistence type="predicted"/>
<comment type="caution">
    <text evidence="1">The sequence shown here is derived from an EMBL/GenBank/DDBJ whole genome shotgun (WGS) entry which is preliminary data.</text>
</comment>
<sequence>MNSHWTLLVVDVERGKVSHIDPKIRENSQVEPDIRSTILFQNYLQYLNLSKSPPKNNLQTINWTYEPFEDLDRPLQPPSDMDNCGPYVMDAMDHISLGTAFDPEFDPMLYRYNEFDESAII</sequence>
<accession>A0ACC2NI96</accession>
<name>A0ACC2NI96_9HYME</name>
<reference evidence="1" key="1">
    <citation type="submission" date="2023-04" db="EMBL/GenBank/DDBJ databases">
        <title>A chromosome-level genome assembly of the parasitoid wasp Eretmocerus hayati.</title>
        <authorList>
            <person name="Zhong Y."/>
            <person name="Liu S."/>
            <person name="Liu Y."/>
        </authorList>
    </citation>
    <scope>NUCLEOTIDE SEQUENCE</scope>
    <source>
        <strain evidence="1">ZJU_SS_LIU_2023</strain>
    </source>
</reference>
<evidence type="ECO:0000313" key="2">
    <source>
        <dbReference type="Proteomes" id="UP001239111"/>
    </source>
</evidence>
<dbReference type="Proteomes" id="UP001239111">
    <property type="component" value="Chromosome 3"/>
</dbReference>
<dbReference type="EMBL" id="CM056743">
    <property type="protein sequence ID" value="KAJ8670621.1"/>
    <property type="molecule type" value="Genomic_DNA"/>
</dbReference>
<evidence type="ECO:0000313" key="1">
    <source>
        <dbReference type="EMBL" id="KAJ8670621.1"/>
    </source>
</evidence>
<protein>
    <submittedName>
        <fullName evidence="1">Uncharacterized protein</fullName>
    </submittedName>
</protein>
<gene>
    <name evidence="1" type="ORF">QAD02_001880</name>
</gene>
<keyword evidence="2" id="KW-1185">Reference proteome</keyword>